<sequence length="98" mass="11294">KESNDRKDITTLRHSHRGFSPSFSSLLRTVRSNIDRENKTSEARIQKQGNRRNVIVVQIKTNVKRSYSKRGPQAKPDPRKKPRKPPIQAPCMSPIYPS</sequence>
<proteinExistence type="predicted"/>
<keyword evidence="3" id="KW-1185">Reference proteome</keyword>
<dbReference type="EMBL" id="OU466857">
    <property type="protein sequence ID" value="CAH2036279.1"/>
    <property type="molecule type" value="Genomic_DNA"/>
</dbReference>
<gene>
    <name evidence="2" type="ORF">TAV2_LOCUS1977</name>
</gene>
<accession>A0AAU9RDU3</accession>
<evidence type="ECO:0000313" key="3">
    <source>
        <dbReference type="Proteomes" id="UP000836841"/>
    </source>
</evidence>
<dbReference type="AlphaFoldDB" id="A0AAU9RDU3"/>
<name>A0AAU9RDU3_THLAR</name>
<feature type="non-terminal residue" evidence="2">
    <location>
        <position position="98"/>
    </location>
</feature>
<organism evidence="2 3">
    <name type="scientific">Thlaspi arvense</name>
    <name type="common">Field penny-cress</name>
    <dbReference type="NCBI Taxonomy" id="13288"/>
    <lineage>
        <taxon>Eukaryota</taxon>
        <taxon>Viridiplantae</taxon>
        <taxon>Streptophyta</taxon>
        <taxon>Embryophyta</taxon>
        <taxon>Tracheophyta</taxon>
        <taxon>Spermatophyta</taxon>
        <taxon>Magnoliopsida</taxon>
        <taxon>eudicotyledons</taxon>
        <taxon>Gunneridae</taxon>
        <taxon>Pentapetalae</taxon>
        <taxon>rosids</taxon>
        <taxon>malvids</taxon>
        <taxon>Brassicales</taxon>
        <taxon>Brassicaceae</taxon>
        <taxon>Thlaspideae</taxon>
        <taxon>Thlaspi</taxon>
    </lineage>
</organism>
<evidence type="ECO:0000256" key="1">
    <source>
        <dbReference type="SAM" id="MobiDB-lite"/>
    </source>
</evidence>
<reference evidence="2 3" key="1">
    <citation type="submission" date="2022-03" db="EMBL/GenBank/DDBJ databases">
        <authorList>
            <person name="Nunn A."/>
            <person name="Chopra R."/>
            <person name="Nunn A."/>
            <person name="Contreras Garrido A."/>
        </authorList>
    </citation>
    <scope>NUCLEOTIDE SEQUENCE [LARGE SCALE GENOMIC DNA]</scope>
</reference>
<protein>
    <submittedName>
        <fullName evidence="2">Uncharacterized protein</fullName>
    </submittedName>
</protein>
<evidence type="ECO:0000313" key="2">
    <source>
        <dbReference type="EMBL" id="CAH2036279.1"/>
    </source>
</evidence>
<feature type="region of interest" description="Disordered" evidence="1">
    <location>
        <begin position="59"/>
        <end position="98"/>
    </location>
</feature>
<feature type="non-terminal residue" evidence="2">
    <location>
        <position position="1"/>
    </location>
</feature>
<dbReference type="Proteomes" id="UP000836841">
    <property type="component" value="Chromosome 1"/>
</dbReference>